<evidence type="ECO:0008006" key="3">
    <source>
        <dbReference type="Google" id="ProtNLM"/>
    </source>
</evidence>
<dbReference type="RefSeq" id="WP_354314285.1">
    <property type="nucleotide sequence ID" value="NZ_JBEPME010000006.1"/>
</dbReference>
<protein>
    <recommendedName>
        <fullName evidence="3">DUF5659 domain-containing protein</fullName>
    </recommendedName>
</protein>
<gene>
    <name evidence="1" type="ORF">ABIC55_003712</name>
</gene>
<keyword evidence="2" id="KW-1185">Reference proteome</keyword>
<proteinExistence type="predicted"/>
<comment type="caution">
    <text evidence="1">The sequence shown here is derived from an EMBL/GenBank/DDBJ whole genome shotgun (WGS) entry which is preliminary data.</text>
</comment>
<evidence type="ECO:0000313" key="1">
    <source>
        <dbReference type="EMBL" id="MET3658594.1"/>
    </source>
</evidence>
<dbReference type="Proteomes" id="UP001549104">
    <property type="component" value="Unassembled WGS sequence"/>
</dbReference>
<name>A0ABV2KES2_SPOPS</name>
<organism evidence="1 2">
    <name type="scientific">Sporosarcina psychrophila</name>
    <name type="common">Bacillus psychrophilus</name>
    <dbReference type="NCBI Taxonomy" id="1476"/>
    <lineage>
        <taxon>Bacteria</taxon>
        <taxon>Bacillati</taxon>
        <taxon>Bacillota</taxon>
        <taxon>Bacilli</taxon>
        <taxon>Bacillales</taxon>
        <taxon>Caryophanaceae</taxon>
        <taxon>Sporosarcina</taxon>
    </lineage>
</organism>
<dbReference type="EMBL" id="JBEPME010000006">
    <property type="protein sequence ID" value="MET3658594.1"/>
    <property type="molecule type" value="Genomic_DNA"/>
</dbReference>
<accession>A0ABV2KES2</accession>
<sequence length="67" mass="7978">MEENLEIKKKNIYKKSLAMGLVRMGHDLEHSMRNRNNPKYQVFVFKDSPQLIEDLVELTGHEYVEDQ</sequence>
<reference evidence="1 2" key="1">
    <citation type="submission" date="2024-06" db="EMBL/GenBank/DDBJ databases">
        <title>Sorghum-associated microbial communities from plants grown in Nebraska, USA.</title>
        <authorList>
            <person name="Schachtman D."/>
        </authorList>
    </citation>
    <scope>NUCLEOTIDE SEQUENCE [LARGE SCALE GENOMIC DNA]</scope>
    <source>
        <strain evidence="1 2">1288</strain>
    </source>
</reference>
<evidence type="ECO:0000313" key="2">
    <source>
        <dbReference type="Proteomes" id="UP001549104"/>
    </source>
</evidence>